<dbReference type="GO" id="GO:0008410">
    <property type="term" value="F:CoA-transferase activity"/>
    <property type="evidence" value="ECO:0007669"/>
    <property type="project" value="TreeGrafter"/>
</dbReference>
<reference evidence="2" key="1">
    <citation type="submission" date="2024-06" db="EMBL/GenBank/DDBJ databases">
        <title>Caulobacter inopinatus, sp. nov.</title>
        <authorList>
            <person name="Donachie S.P."/>
        </authorList>
    </citation>
    <scope>NUCLEOTIDE SEQUENCE</scope>
    <source>
        <strain evidence="2">73W</strain>
    </source>
</reference>
<sequence length="417" mass="43712">MTSNAATASRPLEGLRVIDLTRALAGPYATLLLAGLGATVIKVEDPRGGDLARDNSPYVGRDGVTVEKRHEDDLSISHLTRARGKHGVSLNLKHPKAREVFADLVRGADIVVENFTSGTADRLGVGYEAARAVNPGIIYCSLSGFGADVAEGSKAMDVLIQALSGAMYTSGGPGEPPVRIGIPMADMLAPMFGVIGILAAVNQRHNTGVGQQVDVSMLGALTSFVAIENWQAMAIAGLPARTGLTVQRLSPFGVFKCADGYVAVVAVHDGLASGLFRAMGAPELAQDERFVSRDRRVANASELEALIEAWSSRLPLAEVVAALEAQGVPAAPVREPTEGLVDPRVVARGETVPISHPAYGDEAKLMTAGVPIRFSGAQARFDPVLPVAVGEHNTTVYSQIPGYDADRIAVLKQDGVI</sequence>
<accession>A0AB39KY41</accession>
<dbReference type="InterPro" id="IPR023606">
    <property type="entry name" value="CoA-Trfase_III_dom_1_sf"/>
</dbReference>
<dbReference type="RefSeq" id="WP_369061867.1">
    <property type="nucleotide sequence ID" value="NZ_CP158375.1"/>
</dbReference>
<dbReference type="Gene3D" id="3.40.50.10540">
    <property type="entry name" value="Crotonobetainyl-coa:carnitine coa-transferase, domain 1"/>
    <property type="match status" value="1"/>
</dbReference>
<dbReference type="AlphaFoldDB" id="A0AB39KY41"/>
<keyword evidence="1" id="KW-0808">Transferase</keyword>
<dbReference type="InterPro" id="IPR050483">
    <property type="entry name" value="CoA-transferase_III_domain"/>
</dbReference>
<dbReference type="PANTHER" id="PTHR48207">
    <property type="entry name" value="SUCCINATE--HYDROXYMETHYLGLUTARATE COA-TRANSFERASE"/>
    <property type="match status" value="1"/>
</dbReference>
<dbReference type="InterPro" id="IPR044855">
    <property type="entry name" value="CoA-Trfase_III_dom3_sf"/>
</dbReference>
<dbReference type="InterPro" id="IPR003673">
    <property type="entry name" value="CoA-Trfase_fam_III"/>
</dbReference>
<dbReference type="Pfam" id="PF02515">
    <property type="entry name" value="CoA_transf_3"/>
    <property type="match status" value="1"/>
</dbReference>
<dbReference type="Gene3D" id="3.30.1540.10">
    <property type="entry name" value="formyl-coa transferase, domain 3"/>
    <property type="match status" value="1"/>
</dbReference>
<protein>
    <submittedName>
        <fullName evidence="2">CaiB/BaiF CoA-transferase family protein</fullName>
    </submittedName>
</protein>
<evidence type="ECO:0000313" key="2">
    <source>
        <dbReference type="EMBL" id="XDO98163.1"/>
    </source>
</evidence>
<gene>
    <name evidence="2" type="ORF">ABOZ73_07035</name>
</gene>
<name>A0AB39KY41_9CAUL</name>
<dbReference type="PANTHER" id="PTHR48207:SF3">
    <property type="entry name" value="SUCCINATE--HYDROXYMETHYLGLUTARATE COA-TRANSFERASE"/>
    <property type="match status" value="1"/>
</dbReference>
<evidence type="ECO:0000256" key="1">
    <source>
        <dbReference type="ARBA" id="ARBA00022679"/>
    </source>
</evidence>
<dbReference type="SUPFAM" id="SSF89796">
    <property type="entry name" value="CoA-transferase family III (CaiB/BaiF)"/>
    <property type="match status" value="1"/>
</dbReference>
<proteinExistence type="predicted"/>
<organism evidence="2">
    <name type="scientific">Caulobacter sp. 73W</name>
    <dbReference type="NCBI Taxonomy" id="3161137"/>
    <lineage>
        <taxon>Bacteria</taxon>
        <taxon>Pseudomonadati</taxon>
        <taxon>Pseudomonadota</taxon>
        <taxon>Alphaproteobacteria</taxon>
        <taxon>Caulobacterales</taxon>
        <taxon>Caulobacteraceae</taxon>
        <taxon>Caulobacter</taxon>
    </lineage>
</organism>
<dbReference type="EMBL" id="CP158375">
    <property type="protein sequence ID" value="XDO98163.1"/>
    <property type="molecule type" value="Genomic_DNA"/>
</dbReference>